<protein>
    <submittedName>
        <fullName evidence="1">25974_t:CDS:1</fullName>
    </submittedName>
</protein>
<keyword evidence="2" id="KW-1185">Reference proteome</keyword>
<proteinExistence type="predicted"/>
<comment type="caution">
    <text evidence="1">The sequence shown here is derived from an EMBL/GenBank/DDBJ whole genome shotgun (WGS) entry which is preliminary data.</text>
</comment>
<gene>
    <name evidence="1" type="ORF">DERYTH_LOCUS18254</name>
</gene>
<reference evidence="1" key="1">
    <citation type="submission" date="2021-06" db="EMBL/GenBank/DDBJ databases">
        <authorList>
            <person name="Kallberg Y."/>
            <person name="Tangrot J."/>
            <person name="Rosling A."/>
        </authorList>
    </citation>
    <scope>NUCLEOTIDE SEQUENCE</scope>
    <source>
        <strain evidence="1">MA453B</strain>
    </source>
</reference>
<evidence type="ECO:0000313" key="1">
    <source>
        <dbReference type="EMBL" id="CAG8766108.1"/>
    </source>
</evidence>
<dbReference type="OrthoDB" id="2123952at2759"/>
<feature type="non-terminal residue" evidence="1">
    <location>
        <position position="1"/>
    </location>
</feature>
<evidence type="ECO:0000313" key="2">
    <source>
        <dbReference type="Proteomes" id="UP000789405"/>
    </source>
</evidence>
<dbReference type="EMBL" id="CAJVPY010018253">
    <property type="protein sequence ID" value="CAG8766108.1"/>
    <property type="molecule type" value="Genomic_DNA"/>
</dbReference>
<organism evidence="1 2">
    <name type="scientific">Dentiscutata erythropus</name>
    <dbReference type="NCBI Taxonomy" id="1348616"/>
    <lineage>
        <taxon>Eukaryota</taxon>
        <taxon>Fungi</taxon>
        <taxon>Fungi incertae sedis</taxon>
        <taxon>Mucoromycota</taxon>
        <taxon>Glomeromycotina</taxon>
        <taxon>Glomeromycetes</taxon>
        <taxon>Diversisporales</taxon>
        <taxon>Gigasporaceae</taxon>
        <taxon>Dentiscutata</taxon>
    </lineage>
</organism>
<feature type="non-terminal residue" evidence="1">
    <location>
        <position position="112"/>
    </location>
</feature>
<accession>A0A9N9J9X6</accession>
<name>A0A9N9J9X6_9GLOM</name>
<dbReference type="AlphaFoldDB" id="A0A9N9J9X6"/>
<sequence length="112" mass="12129">DPSSSSAYYNDVNACPSGVHQSPALDNTNISQGDQINNLHANLQTNELQGQFLVGPLLLTVKLQLLTSDVDPTSPQTFPQLPGPINITISEDHQCLVYSQYTTSQTQLDQSS</sequence>
<dbReference type="Proteomes" id="UP000789405">
    <property type="component" value="Unassembled WGS sequence"/>
</dbReference>